<keyword evidence="3" id="KW-0119">Carbohydrate metabolism</keyword>
<evidence type="ECO:0000259" key="4">
    <source>
        <dbReference type="SMART" id="SM00419"/>
    </source>
</evidence>
<keyword evidence="5" id="KW-0808">Transferase</keyword>
<dbReference type="InterPro" id="IPR049874">
    <property type="entry name" value="ROK_cs"/>
</dbReference>
<dbReference type="Gene3D" id="1.10.10.10">
    <property type="entry name" value="Winged helix-like DNA-binding domain superfamily/Winged helix DNA-binding domain"/>
    <property type="match status" value="1"/>
</dbReference>
<dbReference type="Proteomes" id="UP000239047">
    <property type="component" value="Unassembled WGS sequence"/>
</dbReference>
<reference evidence="5 6" key="1">
    <citation type="submission" date="2018-02" db="EMBL/GenBank/DDBJ databases">
        <title>Jeotgalibacillus proteolyticum sp. nov. a protease producing bacterium isolated from ocean sediments of Laizhou Bay.</title>
        <authorList>
            <person name="Li Y."/>
        </authorList>
    </citation>
    <scope>NUCLEOTIDE SEQUENCE [LARGE SCALE GENOMIC DNA]</scope>
    <source>
        <strain evidence="5 6">22-7</strain>
    </source>
</reference>
<evidence type="ECO:0000256" key="2">
    <source>
        <dbReference type="ARBA" id="ARBA00006479"/>
    </source>
</evidence>
<dbReference type="PANTHER" id="PTHR18964:SF149">
    <property type="entry name" value="BIFUNCTIONAL UDP-N-ACETYLGLUCOSAMINE 2-EPIMERASE_N-ACETYLMANNOSAMINE KINASE"/>
    <property type="match status" value="1"/>
</dbReference>
<dbReference type="InterPro" id="IPR012318">
    <property type="entry name" value="HTH_CRP"/>
</dbReference>
<feature type="domain" description="HTH crp-type" evidence="4">
    <location>
        <begin position="9"/>
        <end position="67"/>
    </location>
</feature>
<comment type="caution">
    <text evidence="5">The sequence shown here is derived from an EMBL/GenBank/DDBJ whole genome shotgun (WGS) entry which is preliminary data.</text>
</comment>
<dbReference type="GO" id="GO:0006355">
    <property type="term" value="P:regulation of DNA-templated transcription"/>
    <property type="evidence" value="ECO:0007669"/>
    <property type="project" value="InterPro"/>
</dbReference>
<dbReference type="SMART" id="SM00419">
    <property type="entry name" value="HTH_CRP"/>
    <property type="match status" value="1"/>
</dbReference>
<dbReference type="InterPro" id="IPR000600">
    <property type="entry name" value="ROK"/>
</dbReference>
<evidence type="ECO:0000256" key="1">
    <source>
        <dbReference type="ARBA" id="ARBA00002486"/>
    </source>
</evidence>
<evidence type="ECO:0000313" key="5">
    <source>
        <dbReference type="EMBL" id="PPA69943.1"/>
    </source>
</evidence>
<gene>
    <name evidence="5" type="ORF">C4B60_13880</name>
</gene>
<comment type="similarity">
    <text evidence="2">Belongs to the ROK (NagC/XylR) family.</text>
</comment>
<dbReference type="GO" id="GO:0042732">
    <property type="term" value="P:D-xylose metabolic process"/>
    <property type="evidence" value="ECO:0007669"/>
    <property type="project" value="UniProtKB-KW"/>
</dbReference>
<dbReference type="GO" id="GO:0016301">
    <property type="term" value="F:kinase activity"/>
    <property type="evidence" value="ECO:0007669"/>
    <property type="project" value="UniProtKB-KW"/>
</dbReference>
<dbReference type="InterPro" id="IPR036388">
    <property type="entry name" value="WH-like_DNA-bd_sf"/>
</dbReference>
<dbReference type="AlphaFoldDB" id="A0A2S5GAM5"/>
<dbReference type="Gene3D" id="3.30.420.40">
    <property type="match status" value="2"/>
</dbReference>
<dbReference type="SUPFAM" id="SSF53067">
    <property type="entry name" value="Actin-like ATPase domain"/>
    <property type="match status" value="1"/>
</dbReference>
<dbReference type="Pfam" id="PF00480">
    <property type="entry name" value="ROK"/>
    <property type="match status" value="1"/>
</dbReference>
<dbReference type="OrthoDB" id="9796533at2"/>
<keyword evidence="3" id="KW-0859">Xylose metabolism</keyword>
<dbReference type="EMBL" id="PREZ01000005">
    <property type="protein sequence ID" value="PPA69943.1"/>
    <property type="molecule type" value="Genomic_DNA"/>
</dbReference>
<protein>
    <submittedName>
        <fullName evidence="5">Sugar kinase</fullName>
    </submittedName>
</protein>
<dbReference type="InterPro" id="IPR036390">
    <property type="entry name" value="WH_DNA-bd_sf"/>
</dbReference>
<organism evidence="5 6">
    <name type="scientific">Jeotgalibacillus proteolyticus</name>
    <dbReference type="NCBI Taxonomy" id="2082395"/>
    <lineage>
        <taxon>Bacteria</taxon>
        <taxon>Bacillati</taxon>
        <taxon>Bacillota</taxon>
        <taxon>Bacilli</taxon>
        <taxon>Bacillales</taxon>
        <taxon>Caryophanaceae</taxon>
        <taxon>Jeotgalibacillus</taxon>
    </lineage>
</organism>
<name>A0A2S5GAM5_9BACL</name>
<dbReference type="SUPFAM" id="SSF46785">
    <property type="entry name" value="Winged helix' DNA-binding domain"/>
    <property type="match status" value="1"/>
</dbReference>
<sequence length="396" mass="43004">MKSINKSIILNTIRVHSPISRSEIAKKTSLTPPTVTNIVAELIKSKIVREFDVGVSSGGRKPILLTINERDLFIVGIDVGDKSVRASLTNLNAKNLFKMEVSMPYPLTNQVLLETLHQIAEQIIILNKIERSKVLGIGIGMHGIVDYKNGVAIFAPNFNLKNIPIKSYIENHMEIPVYVENDARALALGETWFGKGQGIENLICINIGVGIGAGIIYNNELFRGEYNIAGEFGHMIIDLNGKLCSCGSYGCLQTVAGGGVLTEKVVNGLKLGRKTLIIEKLNGNMENITGELIHQCALQGDEYSIKILAETGRYIGVGVTNLINLINPARIIIGGGVSKSDEFILGPIREVVQQRALTEEARNTEIVKSELGEDGTVIGAVTLVLKDIFSTMVSAR</sequence>
<keyword evidence="5" id="KW-0418">Kinase</keyword>
<comment type="function">
    <text evidence="1">Transcriptional repressor of xylose-utilizing enzymes.</text>
</comment>
<proteinExistence type="inferred from homology"/>
<keyword evidence="6" id="KW-1185">Reference proteome</keyword>
<evidence type="ECO:0000313" key="6">
    <source>
        <dbReference type="Proteomes" id="UP000239047"/>
    </source>
</evidence>
<dbReference type="GO" id="GO:0003677">
    <property type="term" value="F:DNA binding"/>
    <property type="evidence" value="ECO:0007669"/>
    <property type="project" value="InterPro"/>
</dbReference>
<dbReference type="PANTHER" id="PTHR18964">
    <property type="entry name" value="ROK (REPRESSOR, ORF, KINASE) FAMILY"/>
    <property type="match status" value="1"/>
</dbReference>
<accession>A0A2S5GAM5</accession>
<evidence type="ECO:0000256" key="3">
    <source>
        <dbReference type="ARBA" id="ARBA00022629"/>
    </source>
</evidence>
<dbReference type="InterPro" id="IPR043129">
    <property type="entry name" value="ATPase_NBD"/>
</dbReference>
<dbReference type="PROSITE" id="PS01125">
    <property type="entry name" value="ROK"/>
    <property type="match status" value="1"/>
</dbReference>
<dbReference type="Pfam" id="PF13412">
    <property type="entry name" value="HTH_24"/>
    <property type="match status" value="1"/>
</dbReference>